<dbReference type="Gene3D" id="2.40.320.10">
    <property type="entry name" value="Hypothetical Protein Pfu-838710-001"/>
    <property type="match status" value="1"/>
</dbReference>
<gene>
    <name evidence="3" type="ORF">KDD93_03075</name>
</gene>
<protein>
    <submittedName>
        <fullName evidence="3">CHAD domain-containing protein</fullName>
    </submittedName>
</protein>
<dbReference type="RefSeq" id="WP_212141680.1">
    <property type="nucleotide sequence ID" value="NZ_JAGSSW010000002.1"/>
</dbReference>
<dbReference type="Pfam" id="PF05235">
    <property type="entry name" value="CHAD"/>
    <property type="match status" value="1"/>
</dbReference>
<dbReference type="Proteomes" id="UP000682951">
    <property type="component" value="Unassembled WGS sequence"/>
</dbReference>
<proteinExistence type="predicted"/>
<dbReference type="InterPro" id="IPR033469">
    <property type="entry name" value="CYTH-like_dom_sf"/>
</dbReference>
<dbReference type="SMART" id="SM01118">
    <property type="entry name" value="CYTH"/>
    <property type="match status" value="1"/>
</dbReference>
<feature type="domain" description="CYTH" evidence="1">
    <location>
        <begin position="2"/>
        <end position="159"/>
    </location>
</feature>
<dbReference type="InterPro" id="IPR007899">
    <property type="entry name" value="CHAD_dom"/>
</dbReference>
<reference evidence="3 4" key="1">
    <citation type="submission" date="2021-04" db="EMBL/GenBank/DDBJ databases">
        <title>Molecular and phenotypic characterization and identification of bacterial isolates recovered from the Anatolian ground squirrels (Spermophilus xanthoprymnus) and which have the potential to form a new species in the Campylobacter genus.</title>
        <authorList>
            <person name="Aydin F."/>
            <person name="Abay S."/>
            <person name="Kayman T."/>
            <person name="Karakaya E."/>
            <person name="Mustak H.K."/>
            <person name="Mustak I.B."/>
            <person name="Bilgin N."/>
            <person name="Duzler A."/>
            <person name="Sahin O."/>
            <person name="Guran O."/>
            <person name="Saticioglu I.B."/>
        </authorList>
    </citation>
    <scope>NUCLEOTIDE SEQUENCE [LARGE SCALE GENOMIC DNA]</scope>
    <source>
        <strain evidence="4">faydin-G24</strain>
    </source>
</reference>
<comment type="caution">
    <text evidence="3">The sequence shown here is derived from an EMBL/GenBank/DDBJ whole genome shotgun (WGS) entry which is preliminary data.</text>
</comment>
<sequence>MGLEIERKFLLKNENIIEFLSNEGVSFKRLNILQFYTKISKNDEIRYRSESGKFIKTIKFGSDLVREENESECDESEFKDALKNRIGSLITKNRYLFRINNNPCNIDIFDGDLNGLCIFEVEFKDEAEAVYYQLPSFLLNFVAIDVTCDKRYKNKHIALYGNPHASFELERVFDVLENSANLELNLPKNLKSKDALRVLFFKLYKEICAKKSEYESSDDDEALHQFRINLRKIRSILKAFDGVFDKKITKIFSDEFKNLANLTNTTRDLDVFLQFLKKQKHSDEIVYFITQARAVQSKQLKEILSDDKKNEFLKEWELFLLEDSSFYSGEFGSSSIVQISAKRLRNELVALQRQISRLNDSCENESFHKIRIELKRLRYVYDSFSHLFYIKEFDKFSKRLRFMQELFGDLQDRDIWLGILKNMPLGENLAKIENKIYRQIYKLREKILKKNIKFMRSSRIISRSLKIYYI</sequence>
<feature type="domain" description="CHAD" evidence="2">
    <location>
        <begin position="189"/>
        <end position="460"/>
    </location>
</feature>
<organism evidence="3 4">
    <name type="scientific">Campylobacter anatolicus</name>
    <dbReference type="NCBI Taxonomy" id="2829105"/>
    <lineage>
        <taxon>Bacteria</taxon>
        <taxon>Pseudomonadati</taxon>
        <taxon>Campylobacterota</taxon>
        <taxon>Epsilonproteobacteria</taxon>
        <taxon>Campylobacterales</taxon>
        <taxon>Campylobacteraceae</taxon>
        <taxon>Campylobacter</taxon>
    </lineage>
</organism>
<evidence type="ECO:0000259" key="2">
    <source>
        <dbReference type="PROSITE" id="PS51708"/>
    </source>
</evidence>
<evidence type="ECO:0000313" key="4">
    <source>
        <dbReference type="Proteomes" id="UP000682951"/>
    </source>
</evidence>
<dbReference type="PANTHER" id="PTHR39339:SF1">
    <property type="entry name" value="CHAD DOMAIN-CONTAINING PROTEIN"/>
    <property type="match status" value="1"/>
</dbReference>
<dbReference type="InterPro" id="IPR023577">
    <property type="entry name" value="CYTH_domain"/>
</dbReference>
<dbReference type="PROSITE" id="PS51707">
    <property type="entry name" value="CYTH"/>
    <property type="match status" value="1"/>
</dbReference>
<dbReference type="PROSITE" id="PS51708">
    <property type="entry name" value="CHAD"/>
    <property type="match status" value="1"/>
</dbReference>
<dbReference type="EMBL" id="JAGSSW010000002">
    <property type="protein sequence ID" value="MBR8463553.1"/>
    <property type="molecule type" value="Genomic_DNA"/>
</dbReference>
<accession>A0ABS5HH01</accession>
<dbReference type="InterPro" id="IPR038186">
    <property type="entry name" value="CHAD_dom_sf"/>
</dbReference>
<dbReference type="SMART" id="SM00880">
    <property type="entry name" value="CHAD"/>
    <property type="match status" value="1"/>
</dbReference>
<dbReference type="SUPFAM" id="SSF55154">
    <property type="entry name" value="CYTH-like phosphatases"/>
    <property type="match status" value="1"/>
</dbReference>
<keyword evidence="4" id="KW-1185">Reference proteome</keyword>
<name>A0ABS5HH01_9BACT</name>
<dbReference type="Gene3D" id="1.40.20.10">
    <property type="entry name" value="CHAD domain"/>
    <property type="match status" value="1"/>
</dbReference>
<dbReference type="PANTHER" id="PTHR39339">
    <property type="entry name" value="SLR1444 PROTEIN"/>
    <property type="match status" value="1"/>
</dbReference>
<evidence type="ECO:0000259" key="1">
    <source>
        <dbReference type="PROSITE" id="PS51707"/>
    </source>
</evidence>
<evidence type="ECO:0000313" key="3">
    <source>
        <dbReference type="EMBL" id="MBR8463553.1"/>
    </source>
</evidence>